<evidence type="ECO:0000313" key="1">
    <source>
        <dbReference type="EMBL" id="KAK5795242.1"/>
    </source>
</evidence>
<evidence type="ECO:0000313" key="2">
    <source>
        <dbReference type="Proteomes" id="UP001358586"/>
    </source>
</evidence>
<name>A0ABR0NKR5_GOSAR</name>
<dbReference type="EMBL" id="JARKNE010000010">
    <property type="protein sequence ID" value="KAK5795242.1"/>
    <property type="molecule type" value="Genomic_DNA"/>
</dbReference>
<dbReference type="Proteomes" id="UP001358586">
    <property type="component" value="Chromosome 10"/>
</dbReference>
<accession>A0ABR0NKR5</accession>
<comment type="caution">
    <text evidence="1">The sequence shown here is derived from an EMBL/GenBank/DDBJ whole genome shotgun (WGS) entry which is preliminary data.</text>
</comment>
<proteinExistence type="predicted"/>
<dbReference type="PANTHER" id="PTHR11439">
    <property type="entry name" value="GAG-POL-RELATED RETROTRANSPOSON"/>
    <property type="match status" value="1"/>
</dbReference>
<dbReference type="CDD" id="cd09272">
    <property type="entry name" value="RNase_HI_RT_Ty1"/>
    <property type="match status" value="1"/>
</dbReference>
<protein>
    <submittedName>
        <fullName evidence="1">Uncharacterized protein</fullName>
    </submittedName>
</protein>
<gene>
    <name evidence="1" type="ORF">PVK06_036500</name>
</gene>
<keyword evidence="2" id="KW-1185">Reference proteome</keyword>
<dbReference type="PANTHER" id="PTHR11439:SF467">
    <property type="entry name" value="INTEGRASE CATALYTIC DOMAIN-CONTAINING PROTEIN"/>
    <property type="match status" value="1"/>
</dbReference>
<organism evidence="1 2">
    <name type="scientific">Gossypium arboreum</name>
    <name type="common">Tree cotton</name>
    <name type="synonym">Gossypium nanking</name>
    <dbReference type="NCBI Taxonomy" id="29729"/>
    <lineage>
        <taxon>Eukaryota</taxon>
        <taxon>Viridiplantae</taxon>
        <taxon>Streptophyta</taxon>
        <taxon>Embryophyta</taxon>
        <taxon>Tracheophyta</taxon>
        <taxon>Spermatophyta</taxon>
        <taxon>Magnoliopsida</taxon>
        <taxon>eudicotyledons</taxon>
        <taxon>Gunneridae</taxon>
        <taxon>Pentapetalae</taxon>
        <taxon>rosids</taxon>
        <taxon>malvids</taxon>
        <taxon>Malvales</taxon>
        <taxon>Malvaceae</taxon>
        <taxon>Malvoideae</taxon>
        <taxon>Gossypium</taxon>
    </lineage>
</organism>
<reference evidence="1 2" key="1">
    <citation type="submission" date="2023-03" db="EMBL/GenBank/DDBJ databases">
        <title>WGS of Gossypium arboreum.</title>
        <authorList>
            <person name="Yu D."/>
        </authorList>
    </citation>
    <scope>NUCLEOTIDE SEQUENCE [LARGE SCALE GENOMIC DNA]</scope>
    <source>
        <tissue evidence="1">Leaf</tissue>
    </source>
</reference>
<sequence>MGQLHFFLGISVHHTSQGLLLSQKKYITDILHKTGMSGASTTPTPMVSTPKLVAFDDSPPFADGPLYRSIVGMLQYVCITRPDLSFCVDKLSQYMNAPSEAHWTAVKRVLRYLLGTLDHGLFLSKGQFELVGYSDADWASSVEDWRSTTGYVIYLGLNPITWCSKKQPVVSRSSSEAEYRSLANCVAELLWVKQLLDELGMPPCQSPVVWCDNTSTVSMAANPTHHARVKHVEIDHHFVREKVVDGTLLVNFVPSEKQVADVLTKPITPKQFATFRRALCVLSSADVSFSPKGVEKTRRMLE</sequence>
<dbReference type="InterPro" id="IPR043502">
    <property type="entry name" value="DNA/RNA_pol_sf"/>
</dbReference>
<dbReference type="SUPFAM" id="SSF56672">
    <property type="entry name" value="DNA/RNA polymerases"/>
    <property type="match status" value="1"/>
</dbReference>